<protein>
    <submittedName>
        <fullName evidence="4">HIRAN domain-containing protein</fullName>
    </submittedName>
</protein>
<dbReference type="GO" id="GO:0016818">
    <property type="term" value="F:hydrolase activity, acting on acid anhydrides, in phosphorus-containing anhydrides"/>
    <property type="evidence" value="ECO:0007669"/>
    <property type="project" value="InterPro"/>
</dbReference>
<evidence type="ECO:0000313" key="5">
    <source>
        <dbReference type="EMBL" id="WDI01420.1"/>
    </source>
</evidence>
<evidence type="ECO:0000259" key="3">
    <source>
        <dbReference type="Pfam" id="PF08797"/>
    </source>
</evidence>
<accession>A0AAX3MVS3</accession>
<evidence type="ECO:0000313" key="4">
    <source>
        <dbReference type="EMBL" id="WDH81700.1"/>
    </source>
</evidence>
<name>A0AAX3MVS3_9BACL</name>
<dbReference type="Pfam" id="PF08797">
    <property type="entry name" value="HIRAN"/>
    <property type="match status" value="1"/>
</dbReference>
<sequence>MHKKVYAAITDMKNHRYSSKLRVGEPVFLIKDPDNLSDSEAIRVVLPPHGQIGYIANSPEIVPRGCCSAGRIYDTFKQQTLGIVQFIFQDMAIIELREVTSMPGAEEKEVFIMYRTSERI</sequence>
<dbReference type="InterPro" id="IPR014905">
    <property type="entry name" value="HIRAN"/>
</dbReference>
<dbReference type="GO" id="GO:0003676">
    <property type="term" value="F:nucleic acid binding"/>
    <property type="evidence" value="ECO:0007669"/>
    <property type="project" value="InterPro"/>
</dbReference>
<reference evidence="4 7" key="1">
    <citation type="submission" date="2023-02" db="EMBL/GenBank/DDBJ databases">
        <title>Pathogen: clinical or host-associated sample.</title>
        <authorList>
            <person name="Hergert J."/>
            <person name="Casey R."/>
            <person name="Wagner J."/>
            <person name="Young E.L."/>
            <person name="Oakeson K.F."/>
        </authorList>
    </citation>
    <scope>NUCLEOTIDE SEQUENCE</scope>
    <source>
        <strain evidence="5 7">2022CK-00829</strain>
        <strain evidence="4">2022CK-00830</strain>
    </source>
</reference>
<keyword evidence="2" id="KW-0378">Hydrolase</keyword>
<dbReference type="EMBL" id="CP118108">
    <property type="protein sequence ID" value="WDI01420.1"/>
    <property type="molecule type" value="Genomic_DNA"/>
</dbReference>
<dbReference type="Proteomes" id="UP001220962">
    <property type="component" value="Chromosome"/>
</dbReference>
<evidence type="ECO:0000256" key="1">
    <source>
        <dbReference type="ARBA" id="ARBA00022723"/>
    </source>
</evidence>
<dbReference type="EMBL" id="CP118101">
    <property type="protein sequence ID" value="WDH81700.1"/>
    <property type="molecule type" value="Genomic_DNA"/>
</dbReference>
<dbReference type="Gene3D" id="3.30.70.2330">
    <property type="match status" value="1"/>
</dbReference>
<feature type="domain" description="HIRAN" evidence="3">
    <location>
        <begin position="15"/>
        <end position="57"/>
    </location>
</feature>
<keyword evidence="7" id="KW-1185">Reference proteome</keyword>
<dbReference type="Proteomes" id="UP001221519">
    <property type="component" value="Chromosome"/>
</dbReference>
<dbReference type="GO" id="GO:0008270">
    <property type="term" value="F:zinc ion binding"/>
    <property type="evidence" value="ECO:0007669"/>
    <property type="project" value="InterPro"/>
</dbReference>
<evidence type="ECO:0000256" key="2">
    <source>
        <dbReference type="ARBA" id="ARBA00022801"/>
    </source>
</evidence>
<evidence type="ECO:0000313" key="6">
    <source>
        <dbReference type="Proteomes" id="UP001220962"/>
    </source>
</evidence>
<gene>
    <name evidence="4" type="ORF">PUW23_19610</name>
    <name evidence="5" type="ORF">PUW25_19465</name>
</gene>
<keyword evidence="1" id="KW-0479">Metal-binding</keyword>
<evidence type="ECO:0000313" key="7">
    <source>
        <dbReference type="Proteomes" id="UP001221519"/>
    </source>
</evidence>
<organism evidence="4 6">
    <name type="scientific">Paenibacillus urinalis</name>
    <dbReference type="NCBI Taxonomy" id="521520"/>
    <lineage>
        <taxon>Bacteria</taxon>
        <taxon>Bacillati</taxon>
        <taxon>Bacillota</taxon>
        <taxon>Bacilli</taxon>
        <taxon>Bacillales</taxon>
        <taxon>Paenibacillaceae</taxon>
        <taxon>Paenibacillus</taxon>
    </lineage>
</organism>
<proteinExistence type="predicted"/>
<dbReference type="AlphaFoldDB" id="A0AAX3MVS3"/>
<dbReference type="RefSeq" id="WP_081872670.1">
    <property type="nucleotide sequence ID" value="NZ_CP118101.1"/>
</dbReference>